<gene>
    <name evidence="2" type="ORF">N787_10300</name>
</gene>
<evidence type="ECO:0008006" key="4">
    <source>
        <dbReference type="Google" id="ProtNLM"/>
    </source>
</evidence>
<dbReference type="PATRIC" id="fig|1384056.3.peg.1285"/>
<comment type="caution">
    <text evidence="2">The sequence shown here is derived from an EMBL/GenBank/DDBJ whole genome shotgun (WGS) entry which is preliminary data.</text>
</comment>
<organism evidence="2 3">
    <name type="scientific">Arenimonas metalli CF5-1</name>
    <dbReference type="NCBI Taxonomy" id="1384056"/>
    <lineage>
        <taxon>Bacteria</taxon>
        <taxon>Pseudomonadati</taxon>
        <taxon>Pseudomonadota</taxon>
        <taxon>Gammaproteobacteria</taxon>
        <taxon>Lysobacterales</taxon>
        <taxon>Lysobacteraceae</taxon>
        <taxon>Arenimonas</taxon>
    </lineage>
</organism>
<keyword evidence="1" id="KW-0812">Transmembrane</keyword>
<sequence>MLLPLATPRGVALDRESDMAGILEQDQLRRNGVRALVWGGAAALLLLPLVAMQFTDEVDWNGADFIVMGVMLLAVCTAYEIAARIARNNAYMVAAALAAGACFLTVWVNLAVGIIGNENNPANDLFFFVVALAMVGSLLVLFRPRPMAWVMVATAAAQLGVFAYAWLADLGFVPVFTVVMCGLWLASANLFRRAAGQAWS</sequence>
<dbReference type="EMBL" id="AVCK01000015">
    <property type="protein sequence ID" value="KFN46611.1"/>
    <property type="molecule type" value="Genomic_DNA"/>
</dbReference>
<keyword evidence="1" id="KW-1133">Transmembrane helix</keyword>
<feature type="transmembrane region" description="Helical" evidence="1">
    <location>
        <begin position="125"/>
        <end position="142"/>
    </location>
</feature>
<dbReference type="Proteomes" id="UP000029393">
    <property type="component" value="Unassembled WGS sequence"/>
</dbReference>
<feature type="transmembrane region" description="Helical" evidence="1">
    <location>
        <begin position="149"/>
        <end position="167"/>
    </location>
</feature>
<evidence type="ECO:0000256" key="1">
    <source>
        <dbReference type="SAM" id="Phobius"/>
    </source>
</evidence>
<evidence type="ECO:0000313" key="2">
    <source>
        <dbReference type="EMBL" id="KFN46611.1"/>
    </source>
</evidence>
<feature type="transmembrane region" description="Helical" evidence="1">
    <location>
        <begin position="173"/>
        <end position="191"/>
    </location>
</feature>
<reference evidence="2 3" key="1">
    <citation type="submission" date="2013-09" db="EMBL/GenBank/DDBJ databases">
        <title>Genome sequencing of Arenimonas metalli.</title>
        <authorList>
            <person name="Chen F."/>
            <person name="Wang G."/>
        </authorList>
    </citation>
    <scope>NUCLEOTIDE SEQUENCE [LARGE SCALE GENOMIC DNA]</scope>
    <source>
        <strain evidence="2 3">CF5-1</strain>
    </source>
</reference>
<dbReference type="eggNOG" id="ENOG5032YSV">
    <property type="taxonomic scope" value="Bacteria"/>
</dbReference>
<keyword evidence="1" id="KW-0472">Membrane</keyword>
<dbReference type="AlphaFoldDB" id="A0A091B4G8"/>
<protein>
    <recommendedName>
        <fullName evidence="4">DUF2157 domain-containing protein</fullName>
    </recommendedName>
</protein>
<accession>A0A091B4G8</accession>
<dbReference type="RefSeq" id="WP_211252139.1">
    <property type="nucleotide sequence ID" value="NZ_AVCK01000015.1"/>
</dbReference>
<feature type="transmembrane region" description="Helical" evidence="1">
    <location>
        <begin position="91"/>
        <end position="113"/>
    </location>
</feature>
<feature type="transmembrane region" description="Helical" evidence="1">
    <location>
        <begin position="60"/>
        <end position="79"/>
    </location>
</feature>
<keyword evidence="3" id="KW-1185">Reference proteome</keyword>
<proteinExistence type="predicted"/>
<feature type="transmembrane region" description="Helical" evidence="1">
    <location>
        <begin position="35"/>
        <end position="54"/>
    </location>
</feature>
<evidence type="ECO:0000313" key="3">
    <source>
        <dbReference type="Proteomes" id="UP000029393"/>
    </source>
</evidence>
<dbReference type="STRING" id="1384056.N787_10300"/>
<name>A0A091B4G8_9GAMM</name>